<comment type="catalytic activity">
    <reaction evidence="1">
        <text>ATP + protein L-histidine = ADP + protein N-phospho-L-histidine.</text>
        <dbReference type="EC" id="2.7.13.3"/>
    </reaction>
</comment>
<feature type="region of interest" description="Disordered" evidence="5">
    <location>
        <begin position="494"/>
        <end position="513"/>
    </location>
</feature>
<proteinExistence type="predicted"/>
<evidence type="ECO:0000256" key="3">
    <source>
        <dbReference type="ARBA" id="ARBA00022777"/>
    </source>
</evidence>
<feature type="compositionally biased region" description="Low complexity" evidence="5">
    <location>
        <begin position="501"/>
        <end position="513"/>
    </location>
</feature>
<dbReference type="PANTHER" id="PTHR43065:SF48">
    <property type="entry name" value="HISTIDINE KINASE"/>
    <property type="match status" value="1"/>
</dbReference>
<dbReference type="AlphaFoldDB" id="A0A4Y4DVU3"/>
<evidence type="ECO:0000259" key="6">
    <source>
        <dbReference type="PROSITE" id="PS50042"/>
    </source>
</evidence>
<feature type="domain" description="Histidine kinase" evidence="7">
    <location>
        <begin position="317"/>
        <end position="496"/>
    </location>
</feature>
<evidence type="ECO:0000256" key="2">
    <source>
        <dbReference type="ARBA" id="ARBA00012438"/>
    </source>
</evidence>
<feature type="region of interest" description="Disordered" evidence="5">
    <location>
        <begin position="1"/>
        <end position="25"/>
    </location>
</feature>
<dbReference type="CDD" id="cd00038">
    <property type="entry name" value="CAP_ED"/>
    <property type="match status" value="1"/>
</dbReference>
<gene>
    <name evidence="8" type="ORF">CCE02nite_07560</name>
</gene>
<dbReference type="SMART" id="SM00100">
    <property type="entry name" value="cNMP"/>
    <property type="match status" value="1"/>
</dbReference>
<dbReference type="SUPFAM" id="SSF51206">
    <property type="entry name" value="cAMP-binding domain-like"/>
    <property type="match status" value="1"/>
</dbReference>
<dbReference type="PRINTS" id="PR00344">
    <property type="entry name" value="BCTRLSENSOR"/>
</dbReference>
<reference evidence="8 9" key="1">
    <citation type="submission" date="2019-06" db="EMBL/GenBank/DDBJ databases">
        <title>Whole genome shotgun sequence of Cellulosimicrobium cellulans NBRC 15516.</title>
        <authorList>
            <person name="Hosoyama A."/>
            <person name="Uohara A."/>
            <person name="Ohji S."/>
            <person name="Ichikawa N."/>
        </authorList>
    </citation>
    <scope>NUCLEOTIDE SEQUENCE [LARGE SCALE GENOMIC DNA]</scope>
    <source>
        <strain evidence="8 9">NBRC 15516</strain>
    </source>
</reference>
<dbReference type="InterPro" id="IPR000595">
    <property type="entry name" value="cNMP-bd_dom"/>
</dbReference>
<dbReference type="PROSITE" id="PS50109">
    <property type="entry name" value="HIS_KIN"/>
    <property type="match status" value="1"/>
</dbReference>
<evidence type="ECO:0000313" key="8">
    <source>
        <dbReference type="EMBL" id="GED08757.1"/>
    </source>
</evidence>
<evidence type="ECO:0000256" key="4">
    <source>
        <dbReference type="ARBA" id="ARBA00023012"/>
    </source>
</evidence>
<evidence type="ECO:0000259" key="7">
    <source>
        <dbReference type="PROSITE" id="PS50109"/>
    </source>
</evidence>
<dbReference type="GO" id="GO:0004673">
    <property type="term" value="F:protein histidine kinase activity"/>
    <property type="evidence" value="ECO:0007669"/>
    <property type="project" value="UniProtKB-EC"/>
</dbReference>
<feature type="domain" description="Cyclic nucleotide-binding" evidence="6">
    <location>
        <begin position="66"/>
        <end position="146"/>
    </location>
</feature>
<dbReference type="PANTHER" id="PTHR43065">
    <property type="entry name" value="SENSOR HISTIDINE KINASE"/>
    <property type="match status" value="1"/>
</dbReference>
<dbReference type="Pfam" id="PF00027">
    <property type="entry name" value="cNMP_binding"/>
    <property type="match status" value="1"/>
</dbReference>
<dbReference type="Gene3D" id="2.60.120.10">
    <property type="entry name" value="Jelly Rolls"/>
    <property type="match status" value="1"/>
</dbReference>
<dbReference type="PROSITE" id="PS50042">
    <property type="entry name" value="CNMP_BINDING_3"/>
    <property type="match status" value="1"/>
</dbReference>
<dbReference type="SUPFAM" id="SSF55874">
    <property type="entry name" value="ATPase domain of HSP90 chaperone/DNA topoisomerase II/histidine kinase"/>
    <property type="match status" value="1"/>
</dbReference>
<accession>A0A4Y4DVU3</accession>
<dbReference type="EMBL" id="BJNZ01000003">
    <property type="protein sequence ID" value="GED08757.1"/>
    <property type="molecule type" value="Genomic_DNA"/>
</dbReference>
<keyword evidence="4" id="KW-0902">Two-component regulatory system</keyword>
<comment type="caution">
    <text evidence="8">The sequence shown here is derived from an EMBL/GenBank/DDBJ whole genome shotgun (WGS) entry which is preliminary data.</text>
</comment>
<dbReference type="Gene3D" id="1.10.287.130">
    <property type="match status" value="1"/>
</dbReference>
<dbReference type="RefSeq" id="WP_304363322.1">
    <property type="nucleotide sequence ID" value="NZ_BJNZ01000003.1"/>
</dbReference>
<name>A0A4Y4DVU3_CELCE</name>
<dbReference type="InterPro" id="IPR036890">
    <property type="entry name" value="HATPase_C_sf"/>
</dbReference>
<keyword evidence="3 8" id="KW-0808">Transferase</keyword>
<dbReference type="GO" id="GO:0000160">
    <property type="term" value="P:phosphorelay signal transduction system"/>
    <property type="evidence" value="ECO:0007669"/>
    <property type="project" value="UniProtKB-KW"/>
</dbReference>
<dbReference type="InterPro" id="IPR014710">
    <property type="entry name" value="RmlC-like_jellyroll"/>
</dbReference>
<protein>
    <recommendedName>
        <fullName evidence="2">histidine kinase</fullName>
        <ecNumber evidence="2">2.7.13.3</ecNumber>
    </recommendedName>
</protein>
<dbReference type="SMART" id="SM00387">
    <property type="entry name" value="HATPase_c"/>
    <property type="match status" value="1"/>
</dbReference>
<evidence type="ECO:0000256" key="1">
    <source>
        <dbReference type="ARBA" id="ARBA00000085"/>
    </source>
</evidence>
<dbReference type="Proteomes" id="UP000316659">
    <property type="component" value="Unassembled WGS sequence"/>
</dbReference>
<keyword evidence="3 8" id="KW-0418">Kinase</keyword>
<feature type="compositionally biased region" description="Low complexity" evidence="5">
    <location>
        <begin position="1"/>
        <end position="24"/>
    </location>
</feature>
<dbReference type="InterPro" id="IPR005467">
    <property type="entry name" value="His_kinase_dom"/>
</dbReference>
<dbReference type="Gene3D" id="3.30.565.10">
    <property type="entry name" value="Histidine kinase-like ATPase, C-terminal domain"/>
    <property type="match status" value="1"/>
</dbReference>
<dbReference type="Pfam" id="PF02518">
    <property type="entry name" value="HATPase_c"/>
    <property type="match status" value="1"/>
</dbReference>
<evidence type="ECO:0000256" key="5">
    <source>
        <dbReference type="SAM" id="MobiDB-lite"/>
    </source>
</evidence>
<dbReference type="InterPro" id="IPR003594">
    <property type="entry name" value="HATPase_dom"/>
</dbReference>
<sequence>MTSTEDPTTTPPAASTPPGSTPAARGWLPCDVDELRATFLFEHLTDDQLAWLCATGHVERHDAGWMFHEGTPAEAFYVMLDGGVALYRRVGEDEVEVSRTRQVGVYLGAWNAYLGDRLPQTYLHSARALEPSRFFVLEAHDFAKLMTEWFPMAVHLLEGMFWGTRDAQQLVGQRERLLALGSLSAGLTHELNNPAAAAVRATGTLRERVAAMRHKLALIADGPYDRATLAELIRLQEDALERYADTRTADAVGALETSDLEDRLTDWLDDHGLPEGWRVSPALVQAGIDEPWLDRVAERVDAGALTGAVSWLAYTIETEQLMAEIEDATVRISTLVGAARQYSQLDRAPYRPVDLHELLDSTLTMLDHALAGVEVVRRYDTTLPPVPVYAAELNQVWTNLVENATQAMGGSGTLTVTTRRADDRAEVEIADTGPGIPDDVRPRIFEPFFTTKPVGQGTGLGLDISWRIVVNKHHGDLTVTSVPGDTRFVVHLPLEPAPSQPAATPGADGDAAR</sequence>
<evidence type="ECO:0000313" key="9">
    <source>
        <dbReference type="Proteomes" id="UP000316659"/>
    </source>
</evidence>
<dbReference type="EC" id="2.7.13.3" evidence="2"/>
<dbReference type="InterPro" id="IPR018490">
    <property type="entry name" value="cNMP-bd_dom_sf"/>
</dbReference>
<organism evidence="8 9">
    <name type="scientific">Cellulosimicrobium cellulans</name>
    <name type="common">Arthrobacter luteus</name>
    <dbReference type="NCBI Taxonomy" id="1710"/>
    <lineage>
        <taxon>Bacteria</taxon>
        <taxon>Bacillati</taxon>
        <taxon>Actinomycetota</taxon>
        <taxon>Actinomycetes</taxon>
        <taxon>Micrococcales</taxon>
        <taxon>Promicromonosporaceae</taxon>
        <taxon>Cellulosimicrobium</taxon>
    </lineage>
</organism>
<dbReference type="InterPro" id="IPR004358">
    <property type="entry name" value="Sig_transdc_His_kin-like_C"/>
</dbReference>